<protein>
    <recommendedName>
        <fullName evidence="6">Pseudouridine synthase</fullName>
        <ecNumber evidence="6">5.4.99.-</ecNumber>
    </recommendedName>
</protein>
<dbReference type="InterPro" id="IPR050188">
    <property type="entry name" value="RluA_PseudoU_synthase"/>
</dbReference>
<gene>
    <name evidence="8" type="ORF">ADN00_07115</name>
</gene>
<evidence type="ECO:0000256" key="6">
    <source>
        <dbReference type="RuleBase" id="RU362028"/>
    </source>
</evidence>
<dbReference type="OrthoDB" id="9773999at2"/>
<comment type="similarity">
    <text evidence="2 6">Belongs to the pseudouridine synthase RluA family.</text>
</comment>
<dbReference type="InterPro" id="IPR020103">
    <property type="entry name" value="PsdUridine_synth_cat_dom_sf"/>
</dbReference>
<evidence type="ECO:0000256" key="5">
    <source>
        <dbReference type="PROSITE-ProRule" id="PRU00182"/>
    </source>
</evidence>
<dbReference type="EC" id="5.4.99.-" evidence="6"/>
<dbReference type="GO" id="GO:0000455">
    <property type="term" value="P:enzyme-directed rRNA pseudouridine synthesis"/>
    <property type="evidence" value="ECO:0007669"/>
    <property type="project" value="TreeGrafter"/>
</dbReference>
<dbReference type="InterPro" id="IPR006224">
    <property type="entry name" value="PsdUridine_synth_RluA-like_CS"/>
</dbReference>
<dbReference type="EMBL" id="LGCL01000019">
    <property type="protein sequence ID" value="KPL78238.1"/>
    <property type="molecule type" value="Genomic_DNA"/>
</dbReference>
<keyword evidence="9" id="KW-1185">Reference proteome</keyword>
<feature type="active site" evidence="4">
    <location>
        <position position="144"/>
    </location>
</feature>
<name>A0A0P6Y913_9CHLR</name>
<dbReference type="Pfam" id="PF01479">
    <property type="entry name" value="S4"/>
    <property type="match status" value="1"/>
</dbReference>
<dbReference type="InterPro" id="IPR006145">
    <property type="entry name" value="PsdUridine_synth_RsuA/RluA"/>
</dbReference>
<dbReference type="Pfam" id="PF00849">
    <property type="entry name" value="PseudoU_synth_2"/>
    <property type="match status" value="1"/>
</dbReference>
<dbReference type="NCBIfam" id="TIGR00005">
    <property type="entry name" value="rluA_subfam"/>
    <property type="match status" value="1"/>
</dbReference>
<dbReference type="InterPro" id="IPR036986">
    <property type="entry name" value="S4_RNA-bd_sf"/>
</dbReference>
<dbReference type="PROSITE" id="PS01129">
    <property type="entry name" value="PSI_RLU"/>
    <property type="match status" value="1"/>
</dbReference>
<dbReference type="STRING" id="1134406.ADN00_07115"/>
<dbReference type="CDD" id="cd02869">
    <property type="entry name" value="PseudoU_synth_RluA_like"/>
    <property type="match status" value="1"/>
</dbReference>
<reference evidence="8 9" key="1">
    <citation type="submission" date="2015-07" db="EMBL/GenBank/DDBJ databases">
        <title>Genome sequence of Ornatilinea apprima DSM 23815.</title>
        <authorList>
            <person name="Hemp J."/>
            <person name="Ward L.M."/>
            <person name="Pace L.A."/>
            <person name="Fischer W.W."/>
        </authorList>
    </citation>
    <scope>NUCLEOTIDE SEQUENCE [LARGE SCALE GENOMIC DNA]</scope>
    <source>
        <strain evidence="8 9">P3M-1</strain>
    </source>
</reference>
<feature type="domain" description="RNA-binding S4" evidence="7">
    <location>
        <begin position="20"/>
        <end position="85"/>
    </location>
</feature>
<evidence type="ECO:0000256" key="2">
    <source>
        <dbReference type="ARBA" id="ARBA00010876"/>
    </source>
</evidence>
<dbReference type="SMART" id="SM00363">
    <property type="entry name" value="S4"/>
    <property type="match status" value="1"/>
</dbReference>
<dbReference type="PANTHER" id="PTHR21600">
    <property type="entry name" value="MITOCHONDRIAL RNA PSEUDOURIDINE SYNTHASE"/>
    <property type="match status" value="1"/>
</dbReference>
<comment type="catalytic activity">
    <reaction evidence="1 6">
        <text>a uridine in RNA = a pseudouridine in RNA</text>
        <dbReference type="Rhea" id="RHEA:48348"/>
        <dbReference type="Rhea" id="RHEA-COMP:12068"/>
        <dbReference type="Rhea" id="RHEA-COMP:12069"/>
        <dbReference type="ChEBI" id="CHEBI:65314"/>
        <dbReference type="ChEBI" id="CHEBI:65315"/>
    </reaction>
</comment>
<dbReference type="PATRIC" id="fig|1134406.4.peg.3241"/>
<dbReference type="Gene3D" id="3.30.2350.10">
    <property type="entry name" value="Pseudouridine synthase"/>
    <property type="match status" value="1"/>
</dbReference>
<evidence type="ECO:0000313" key="8">
    <source>
        <dbReference type="EMBL" id="KPL78238.1"/>
    </source>
</evidence>
<dbReference type="CDD" id="cd00165">
    <property type="entry name" value="S4"/>
    <property type="match status" value="1"/>
</dbReference>
<dbReference type="SUPFAM" id="SSF55120">
    <property type="entry name" value="Pseudouridine synthase"/>
    <property type="match status" value="1"/>
</dbReference>
<dbReference type="InterPro" id="IPR002942">
    <property type="entry name" value="S4_RNA-bd"/>
</dbReference>
<dbReference type="PROSITE" id="PS50889">
    <property type="entry name" value="S4"/>
    <property type="match status" value="1"/>
</dbReference>
<evidence type="ECO:0000256" key="1">
    <source>
        <dbReference type="ARBA" id="ARBA00000073"/>
    </source>
</evidence>
<dbReference type="Proteomes" id="UP000050417">
    <property type="component" value="Unassembled WGS sequence"/>
</dbReference>
<accession>A0A0P6Y913</accession>
<keyword evidence="3 6" id="KW-0413">Isomerase</keyword>
<dbReference type="PANTHER" id="PTHR21600:SF44">
    <property type="entry name" value="RIBOSOMAL LARGE SUBUNIT PSEUDOURIDINE SYNTHASE D"/>
    <property type="match status" value="1"/>
</dbReference>
<dbReference type="AlphaFoldDB" id="A0A0P6Y913"/>
<sequence length="312" mass="34792">MRPLNNEIEVIFRFDEEESERLDKFLARSHTELSRSRIQALIEGGLVTVDDKVITKTGYALERGQQVNMRVPAPEPSNLIPESIPLDVIFENDDLLVINKPAGMVVHPAAGHSSGTVVHAALAHAPEMEGVGGVQRPGIVHRLDKDTSGLLLIAKNDKAHQWLQSRFKQRSLKKVYLALVDGAPPTPSGRIEAPIGRDPAHRKQMAILPPGKGREAFTEYRTLESFEKHTLLEVNLLTGRTHQIRLHMAFLGCPIVGDGIYGHRKVSLPIRRQFLHAQRLTIQLPGEKSQRTFEAPLPADLQKVLDLLHAER</sequence>
<dbReference type="SUPFAM" id="SSF55174">
    <property type="entry name" value="Alpha-L RNA-binding motif"/>
    <property type="match status" value="1"/>
</dbReference>
<dbReference type="GO" id="GO:0003723">
    <property type="term" value="F:RNA binding"/>
    <property type="evidence" value="ECO:0007669"/>
    <property type="project" value="UniProtKB-KW"/>
</dbReference>
<evidence type="ECO:0000256" key="4">
    <source>
        <dbReference type="PIRSR" id="PIRSR606225-1"/>
    </source>
</evidence>
<dbReference type="GO" id="GO:0120159">
    <property type="term" value="F:rRNA pseudouridine synthase activity"/>
    <property type="evidence" value="ECO:0007669"/>
    <property type="project" value="UniProtKB-ARBA"/>
</dbReference>
<dbReference type="InterPro" id="IPR006225">
    <property type="entry name" value="PsdUridine_synth_RluC/D"/>
</dbReference>
<organism evidence="8 9">
    <name type="scientific">Ornatilinea apprima</name>
    <dbReference type="NCBI Taxonomy" id="1134406"/>
    <lineage>
        <taxon>Bacteria</taxon>
        <taxon>Bacillati</taxon>
        <taxon>Chloroflexota</taxon>
        <taxon>Anaerolineae</taxon>
        <taxon>Anaerolineales</taxon>
        <taxon>Anaerolineaceae</taxon>
        <taxon>Ornatilinea</taxon>
    </lineage>
</organism>
<evidence type="ECO:0000313" key="9">
    <source>
        <dbReference type="Proteomes" id="UP000050417"/>
    </source>
</evidence>
<keyword evidence="5" id="KW-0694">RNA-binding</keyword>
<comment type="caution">
    <text evidence="8">The sequence shown here is derived from an EMBL/GenBank/DDBJ whole genome shotgun (WGS) entry which is preliminary data.</text>
</comment>
<dbReference type="Gene3D" id="3.10.290.10">
    <property type="entry name" value="RNA-binding S4 domain"/>
    <property type="match status" value="1"/>
</dbReference>
<comment type="function">
    <text evidence="6">Responsible for synthesis of pseudouridine from uracil.</text>
</comment>
<proteinExistence type="inferred from homology"/>
<evidence type="ECO:0000256" key="3">
    <source>
        <dbReference type="ARBA" id="ARBA00023235"/>
    </source>
</evidence>
<evidence type="ECO:0000259" key="7">
    <source>
        <dbReference type="SMART" id="SM00363"/>
    </source>
</evidence>